<dbReference type="InterPro" id="IPR050959">
    <property type="entry name" value="MarA-like"/>
</dbReference>
<dbReference type="Proteomes" id="UP000254000">
    <property type="component" value="Unassembled WGS sequence"/>
</dbReference>
<dbReference type="SUPFAM" id="SSF46689">
    <property type="entry name" value="Homeodomain-like"/>
    <property type="match status" value="2"/>
</dbReference>
<dbReference type="EMBL" id="PPTS01000003">
    <property type="protein sequence ID" value="RDB65749.1"/>
    <property type="molecule type" value="Genomic_DNA"/>
</dbReference>
<accession>A0A369M4F4</accession>
<evidence type="ECO:0000256" key="1">
    <source>
        <dbReference type="ARBA" id="ARBA00023015"/>
    </source>
</evidence>
<dbReference type="SMART" id="SM00342">
    <property type="entry name" value="HTH_ARAC"/>
    <property type="match status" value="1"/>
</dbReference>
<comment type="caution">
    <text evidence="5">The sequence shown here is derived from an EMBL/GenBank/DDBJ whole genome shotgun (WGS) entry which is preliminary data.</text>
</comment>
<evidence type="ECO:0000313" key="6">
    <source>
        <dbReference type="Proteomes" id="UP000254000"/>
    </source>
</evidence>
<sequence length="322" mass="36370">MHEWRRQVQTIVDAIDESIANRDDEALALRALAERLGYSEFHTTRKFKEVSGMPLRDYLRTRRLAFALKEVRDGDKALLDIALDHGFSSHEAFTRAFKGAFGTTPSAYRKDPRPVVLRTKITAFDRYVLGMGEIGMEKTDDGIEQYLITVPAHRFLHVRNCESNGYWDFWQKQAAIPGQDRDTVCGLLDSVKGKLDDEGGPKANAGGGQVMAYVSDPEGRLCAWGFPRVECHGARLPADWEGEVPPNLQLMDVAAGEYVVFEHGPFDYERQMRTMEDEIEAAMGAFEAADNGWAFDTTPGKVIYLYFDPARFCKYVRPVRKA</sequence>
<organism evidence="5 6">
    <name type="scientific">Gordonibacter pamelaeae</name>
    <dbReference type="NCBI Taxonomy" id="471189"/>
    <lineage>
        <taxon>Bacteria</taxon>
        <taxon>Bacillati</taxon>
        <taxon>Actinomycetota</taxon>
        <taxon>Coriobacteriia</taxon>
        <taxon>Eggerthellales</taxon>
        <taxon>Eggerthellaceae</taxon>
        <taxon>Gordonibacter</taxon>
    </lineage>
</organism>
<reference evidence="5 6" key="1">
    <citation type="journal article" date="2018" name="Elife">
        <title>Discovery and characterization of a prevalent human gut bacterial enzyme sufficient for the inactivation of a family of plant toxins.</title>
        <authorList>
            <person name="Koppel N."/>
            <person name="Bisanz J.E."/>
            <person name="Pandelia M.E."/>
            <person name="Turnbaugh P.J."/>
            <person name="Balskus E.P."/>
        </authorList>
    </citation>
    <scope>NUCLEOTIDE SEQUENCE [LARGE SCALE GENOMIC DNA]</scope>
    <source>
        <strain evidence="5 6">3C</strain>
    </source>
</reference>
<dbReference type="Gene3D" id="1.10.10.60">
    <property type="entry name" value="Homeodomain-like"/>
    <property type="match status" value="2"/>
</dbReference>
<evidence type="ECO:0000259" key="4">
    <source>
        <dbReference type="PROSITE" id="PS01124"/>
    </source>
</evidence>
<dbReference type="PANTHER" id="PTHR47504:SF5">
    <property type="entry name" value="RIGHT ORIGIN-BINDING PROTEIN"/>
    <property type="match status" value="1"/>
</dbReference>
<keyword evidence="1" id="KW-0805">Transcription regulation</keyword>
<dbReference type="PANTHER" id="PTHR47504">
    <property type="entry name" value="RIGHT ORIGIN-BINDING PROTEIN"/>
    <property type="match status" value="1"/>
</dbReference>
<dbReference type="AlphaFoldDB" id="A0A369M4F4"/>
<evidence type="ECO:0000256" key="3">
    <source>
        <dbReference type="ARBA" id="ARBA00023163"/>
    </source>
</evidence>
<dbReference type="GeneID" id="78359345"/>
<feature type="domain" description="HTH araC/xylS-type" evidence="4">
    <location>
        <begin position="9"/>
        <end position="111"/>
    </location>
</feature>
<protein>
    <submittedName>
        <fullName evidence="5">AraC family transcriptional regulator</fullName>
    </submittedName>
</protein>
<dbReference type="RefSeq" id="WP_114568722.1">
    <property type="nucleotide sequence ID" value="NZ_CABMMS010000003.1"/>
</dbReference>
<dbReference type="PRINTS" id="PR00032">
    <property type="entry name" value="HTHARAC"/>
</dbReference>
<dbReference type="InterPro" id="IPR020449">
    <property type="entry name" value="Tscrpt_reg_AraC-type_HTH"/>
</dbReference>
<keyword evidence="2" id="KW-0238">DNA-binding</keyword>
<dbReference type="Pfam" id="PF12833">
    <property type="entry name" value="HTH_18"/>
    <property type="match status" value="1"/>
</dbReference>
<dbReference type="InterPro" id="IPR009057">
    <property type="entry name" value="Homeodomain-like_sf"/>
</dbReference>
<dbReference type="InterPro" id="IPR018060">
    <property type="entry name" value="HTH_AraC"/>
</dbReference>
<gene>
    <name evidence="5" type="ORF">C1877_06460</name>
</gene>
<dbReference type="GO" id="GO:0043565">
    <property type="term" value="F:sequence-specific DNA binding"/>
    <property type="evidence" value="ECO:0007669"/>
    <property type="project" value="InterPro"/>
</dbReference>
<evidence type="ECO:0000256" key="2">
    <source>
        <dbReference type="ARBA" id="ARBA00023125"/>
    </source>
</evidence>
<dbReference type="PROSITE" id="PS01124">
    <property type="entry name" value="HTH_ARAC_FAMILY_2"/>
    <property type="match status" value="1"/>
</dbReference>
<proteinExistence type="predicted"/>
<dbReference type="OrthoDB" id="9801123at2"/>
<dbReference type="GO" id="GO:0003700">
    <property type="term" value="F:DNA-binding transcription factor activity"/>
    <property type="evidence" value="ECO:0007669"/>
    <property type="project" value="InterPro"/>
</dbReference>
<keyword evidence="3" id="KW-0804">Transcription</keyword>
<name>A0A369M4F4_9ACTN</name>
<keyword evidence="6" id="KW-1185">Reference proteome</keyword>
<evidence type="ECO:0000313" key="5">
    <source>
        <dbReference type="EMBL" id="RDB65749.1"/>
    </source>
</evidence>